<evidence type="ECO:0000259" key="3">
    <source>
        <dbReference type="PROSITE" id="PS51034"/>
    </source>
</evidence>
<evidence type="ECO:0000256" key="1">
    <source>
        <dbReference type="ARBA" id="ARBA00023157"/>
    </source>
</evidence>
<keyword evidence="1" id="KW-1015">Disulfide bond</keyword>
<dbReference type="GO" id="GO:0032190">
    <property type="term" value="F:acrosin binding"/>
    <property type="evidence" value="ECO:0007669"/>
    <property type="project" value="TreeGrafter"/>
</dbReference>
<protein>
    <submittedName>
        <fullName evidence="5">Zona pellucida glycoprotein 3f, tandem duplicate 2</fullName>
    </submittedName>
</protein>
<dbReference type="PANTHER" id="PTHR11576:SF3">
    <property type="entry name" value="SI:CH211-14A17.6-RELATED"/>
    <property type="match status" value="1"/>
</dbReference>
<dbReference type="Gene3D" id="2.60.40.3210">
    <property type="entry name" value="Zona pellucida, ZP-N domain"/>
    <property type="match status" value="1"/>
</dbReference>
<dbReference type="Pfam" id="PF23344">
    <property type="entry name" value="ZP-N"/>
    <property type="match status" value="1"/>
</dbReference>
<dbReference type="OrthoDB" id="9928644at2759"/>
<dbReference type="FunFam" id="2.60.40.4100:FF:000002">
    <property type="entry name" value="Zona pellucida sperm-binding protein 3"/>
    <property type="match status" value="1"/>
</dbReference>
<accession>A0A6J2VCC7</accession>
<feature type="chain" id="PRO_5026848736" evidence="2">
    <location>
        <begin position="20"/>
        <end position="331"/>
    </location>
</feature>
<keyword evidence="4" id="KW-1185">Reference proteome</keyword>
<feature type="signal peptide" evidence="2">
    <location>
        <begin position="1"/>
        <end position="19"/>
    </location>
</feature>
<dbReference type="Pfam" id="PF00100">
    <property type="entry name" value="Zona_pellucida"/>
    <property type="match status" value="1"/>
</dbReference>
<sequence length="331" mass="36735">MACAWHGVILLSVTVVVLSSDDIKIKCGKDSVEVTWPLSEALAQEPSRLFLGNCHASSYSRLDAGGGVATFHYRLTDCLFKRRFTGSKMIFENQLTHRPQAKIKSPALSFPIKCVYERPDGLESPYLKPVGDIKGHGGLVFVMGLLNKDLNGPALSNSFPFGSFIPIWFAVEQEAHQPLILLLEECLASTSPHLGPESQTYPVITNKGCLVDSVTGHSKFHPRTDSSSILLLLQTFRFAVGEDVFIHCKLLAWDPKDLNESKKACHYNKELGGWEHLDDPFQNGLCRCCDSTCRKRKRRELEFEPQGLVQNAVLGPLIITEALDQVDHDAS</sequence>
<reference evidence="5" key="1">
    <citation type="submission" date="2025-08" db="UniProtKB">
        <authorList>
            <consortium name="RefSeq"/>
        </authorList>
    </citation>
    <scope>IDENTIFICATION</scope>
</reference>
<dbReference type="GO" id="GO:0035803">
    <property type="term" value="P:egg coat formation"/>
    <property type="evidence" value="ECO:0007669"/>
    <property type="project" value="TreeGrafter"/>
</dbReference>
<feature type="domain" description="ZP" evidence="3">
    <location>
        <begin position="26"/>
        <end position="272"/>
    </location>
</feature>
<dbReference type="InterPro" id="IPR001507">
    <property type="entry name" value="ZP_dom"/>
</dbReference>
<name>A0A6J2VCC7_CHACN</name>
<dbReference type="CTD" id="100007955"/>
<dbReference type="PANTHER" id="PTHR11576">
    <property type="entry name" value="ZONA PELLUCIDA SPERM-BINDING PROTEIN 3"/>
    <property type="match status" value="1"/>
</dbReference>
<dbReference type="InterPro" id="IPR055356">
    <property type="entry name" value="ZP-N"/>
</dbReference>
<keyword evidence="2" id="KW-0732">Signal</keyword>
<organism evidence="4 5">
    <name type="scientific">Chanos chanos</name>
    <name type="common">Milkfish</name>
    <name type="synonym">Mugil chanos</name>
    <dbReference type="NCBI Taxonomy" id="29144"/>
    <lineage>
        <taxon>Eukaryota</taxon>
        <taxon>Metazoa</taxon>
        <taxon>Chordata</taxon>
        <taxon>Craniata</taxon>
        <taxon>Vertebrata</taxon>
        <taxon>Euteleostomi</taxon>
        <taxon>Actinopterygii</taxon>
        <taxon>Neopterygii</taxon>
        <taxon>Teleostei</taxon>
        <taxon>Ostariophysi</taxon>
        <taxon>Gonorynchiformes</taxon>
        <taxon>Chanidae</taxon>
        <taxon>Chanos</taxon>
    </lineage>
</organism>
<dbReference type="RefSeq" id="XP_030630495.1">
    <property type="nucleotide sequence ID" value="XM_030774635.1"/>
</dbReference>
<evidence type="ECO:0000313" key="5">
    <source>
        <dbReference type="RefSeq" id="XP_030630495.1"/>
    </source>
</evidence>
<evidence type="ECO:0000313" key="4">
    <source>
        <dbReference type="Proteomes" id="UP000504632"/>
    </source>
</evidence>
<dbReference type="PROSITE" id="PS51034">
    <property type="entry name" value="ZP_2"/>
    <property type="match status" value="1"/>
</dbReference>
<proteinExistence type="predicted"/>
<dbReference type="InParanoid" id="A0A6J2VCC7"/>
<gene>
    <name evidence="5" type="primary">zp3f.2</name>
</gene>
<dbReference type="GO" id="GO:2000344">
    <property type="term" value="P:positive regulation of acrosome reaction"/>
    <property type="evidence" value="ECO:0007669"/>
    <property type="project" value="TreeGrafter"/>
</dbReference>
<dbReference type="GO" id="GO:0031012">
    <property type="term" value="C:extracellular matrix"/>
    <property type="evidence" value="ECO:0007669"/>
    <property type="project" value="TreeGrafter"/>
</dbReference>
<dbReference type="Gene3D" id="2.60.40.4100">
    <property type="entry name" value="Zona pellucida, ZP-C domain"/>
    <property type="match status" value="1"/>
</dbReference>
<dbReference type="SMART" id="SM00241">
    <property type="entry name" value="ZP"/>
    <property type="match status" value="1"/>
</dbReference>
<dbReference type="AlphaFoldDB" id="A0A6J2VCC7"/>
<dbReference type="Proteomes" id="UP000504632">
    <property type="component" value="Chromosome 5"/>
</dbReference>
<dbReference type="InterPro" id="IPR055355">
    <property type="entry name" value="ZP-C"/>
</dbReference>
<dbReference type="GO" id="GO:0007339">
    <property type="term" value="P:binding of sperm to zona pellucida"/>
    <property type="evidence" value="ECO:0007669"/>
    <property type="project" value="TreeGrafter"/>
</dbReference>
<dbReference type="GeneID" id="115812147"/>
<evidence type="ECO:0000256" key="2">
    <source>
        <dbReference type="SAM" id="SignalP"/>
    </source>
</evidence>
<dbReference type="InterPro" id="IPR042235">
    <property type="entry name" value="ZP-C_dom"/>
</dbReference>